<reference evidence="2 3" key="1">
    <citation type="submission" date="2020-11" db="EMBL/GenBank/DDBJ databases">
        <title>Kefir isolates.</title>
        <authorList>
            <person name="Marcisauskas S."/>
            <person name="Kim Y."/>
            <person name="Blasche S."/>
        </authorList>
    </citation>
    <scope>NUCLEOTIDE SEQUENCE [LARGE SCALE GENOMIC DNA]</scope>
    <source>
        <strain evidence="2 3">OG2</strain>
    </source>
</reference>
<comment type="cofactor">
    <cofactor evidence="1">
        <name>Mg(2+)</name>
        <dbReference type="ChEBI" id="CHEBI:18420"/>
    </cofactor>
</comment>
<evidence type="ECO:0008006" key="4">
    <source>
        <dbReference type="Google" id="ProtNLM"/>
    </source>
</evidence>
<organism evidence="2 3">
    <name type="scientific">Maudiozyma exigua</name>
    <name type="common">Yeast</name>
    <name type="synonym">Kazachstania exigua</name>
    <dbReference type="NCBI Taxonomy" id="34358"/>
    <lineage>
        <taxon>Eukaryota</taxon>
        <taxon>Fungi</taxon>
        <taxon>Dikarya</taxon>
        <taxon>Ascomycota</taxon>
        <taxon>Saccharomycotina</taxon>
        <taxon>Saccharomycetes</taxon>
        <taxon>Saccharomycetales</taxon>
        <taxon>Saccharomycetaceae</taxon>
        <taxon>Maudiozyma</taxon>
    </lineage>
</organism>
<dbReference type="CDD" id="cd16841">
    <property type="entry name" value="RraA_family"/>
    <property type="match status" value="1"/>
</dbReference>
<gene>
    <name evidence="2" type="ORF">C6P45_004498</name>
</gene>
<feature type="binding site" evidence="1">
    <location>
        <position position="129"/>
    </location>
    <ligand>
        <name>Mg(2+)</name>
        <dbReference type="ChEBI" id="CHEBI:18420"/>
    </ligand>
</feature>
<dbReference type="EMBL" id="PUHR01000061">
    <property type="protein sequence ID" value="KAG0668658.1"/>
    <property type="molecule type" value="Genomic_DNA"/>
</dbReference>
<keyword evidence="1" id="KW-0479">Metal-binding</keyword>
<dbReference type="OrthoDB" id="1476984at2759"/>
<feature type="binding site" evidence="1">
    <location>
        <position position="128"/>
    </location>
    <ligand>
        <name>substrate</name>
    </ligand>
</feature>
<feature type="binding site" evidence="1">
    <location>
        <begin position="106"/>
        <end position="109"/>
    </location>
    <ligand>
        <name>substrate</name>
    </ligand>
</feature>
<dbReference type="PANTHER" id="PTHR33254">
    <property type="entry name" value="4-HYDROXY-4-METHYL-2-OXOGLUTARATE ALDOLASE 3-RELATED"/>
    <property type="match status" value="1"/>
</dbReference>
<dbReference type="AlphaFoldDB" id="A0A9P7BB51"/>
<keyword evidence="1" id="KW-0460">Magnesium</keyword>
<accession>A0A9P7BB51</accession>
<dbReference type="Proteomes" id="UP000750334">
    <property type="component" value="Unassembled WGS sequence"/>
</dbReference>
<dbReference type="PANTHER" id="PTHR33254:SF28">
    <property type="entry name" value="4-HYDROXY-4-METHYL-2-OXOGLUTARATE ALDOLASE"/>
    <property type="match status" value="1"/>
</dbReference>
<dbReference type="GO" id="GO:0047443">
    <property type="term" value="F:4-hydroxy-4-methyl-2-oxoglutarate aldolase activity"/>
    <property type="evidence" value="ECO:0007669"/>
    <property type="project" value="TreeGrafter"/>
</dbReference>
<sequence>MPSISETQLKQLKQFTTCDISDGLQNLYGIKDGGYFPNLIQRSNEQNGKSTVGTAYTVLFAHASDERPAINYIDSIPANSIIVMAFTPELQTSVAPYTYVNNAIFGGIMANRAKYQEVNGTVVFGRVRDVAEFQEINYPVFSYGLSSVASKGVVKPVAIETSLTIATSSATIPVDSSGQFVSKSCGKRKIGMTINNGDYIVCDIHGIVRIPHLEVDLDKLITYIERSVKVDTMVAEAIQRGEPAESTKKEFRSQLLSL</sequence>
<dbReference type="SUPFAM" id="SSF89562">
    <property type="entry name" value="RraA-like"/>
    <property type="match status" value="1"/>
</dbReference>
<protein>
    <recommendedName>
        <fullName evidence="4">RraA-like protein</fullName>
    </recommendedName>
</protein>
<evidence type="ECO:0000313" key="3">
    <source>
        <dbReference type="Proteomes" id="UP000750334"/>
    </source>
</evidence>
<proteinExistence type="predicted"/>
<name>A0A9P7BB51_MAUEX</name>
<evidence type="ECO:0000313" key="2">
    <source>
        <dbReference type="EMBL" id="KAG0668658.1"/>
    </source>
</evidence>
<keyword evidence="3" id="KW-1185">Reference proteome</keyword>
<dbReference type="InterPro" id="IPR036704">
    <property type="entry name" value="RraA/RraA-like_sf"/>
</dbReference>
<dbReference type="GO" id="GO:0008948">
    <property type="term" value="F:oxaloacetate decarboxylase activity"/>
    <property type="evidence" value="ECO:0007669"/>
    <property type="project" value="TreeGrafter"/>
</dbReference>
<dbReference type="GO" id="GO:0046872">
    <property type="term" value="F:metal ion binding"/>
    <property type="evidence" value="ECO:0007669"/>
    <property type="project" value="UniProtKB-KW"/>
</dbReference>
<dbReference type="Gene3D" id="3.50.30.40">
    <property type="entry name" value="Ribonuclease E inhibitor RraA/RraA-like"/>
    <property type="match status" value="1"/>
</dbReference>
<evidence type="ECO:0000256" key="1">
    <source>
        <dbReference type="PIRSR" id="PIRSR605493-1"/>
    </source>
</evidence>
<dbReference type="Pfam" id="PF03737">
    <property type="entry name" value="RraA-like"/>
    <property type="match status" value="1"/>
</dbReference>
<dbReference type="InterPro" id="IPR005493">
    <property type="entry name" value="RraA/RraA-like"/>
</dbReference>
<comment type="caution">
    <text evidence="2">The sequence shown here is derived from an EMBL/GenBank/DDBJ whole genome shotgun (WGS) entry which is preliminary data.</text>
</comment>